<feature type="binding site" evidence="6">
    <location>
        <position position="152"/>
    </location>
    <ligand>
        <name>S-adenosyl-L-methionine</name>
        <dbReference type="ChEBI" id="CHEBI:59789"/>
    </ligand>
</feature>
<feature type="binding site" evidence="6">
    <location>
        <position position="87"/>
    </location>
    <ligand>
        <name>S-adenosyl-L-methionine</name>
        <dbReference type="ChEBI" id="CHEBI:59789"/>
    </ligand>
</feature>
<dbReference type="GO" id="GO:0070043">
    <property type="term" value="F:rRNA (guanine-N7-)-methyltransferase activity"/>
    <property type="evidence" value="ECO:0007669"/>
    <property type="project" value="UniProtKB-UniRule"/>
</dbReference>
<name>A0A2T0V3K8_9GAMM</name>
<dbReference type="InterPro" id="IPR029063">
    <property type="entry name" value="SAM-dependent_MTases_sf"/>
</dbReference>
<dbReference type="Proteomes" id="UP000237647">
    <property type="component" value="Unassembled WGS sequence"/>
</dbReference>
<keyword evidence="4 6" id="KW-0808">Transferase</keyword>
<keyword evidence="2 6" id="KW-0698">rRNA processing</keyword>
<evidence type="ECO:0000256" key="1">
    <source>
        <dbReference type="ARBA" id="ARBA00022490"/>
    </source>
</evidence>
<dbReference type="GO" id="GO:0005829">
    <property type="term" value="C:cytosol"/>
    <property type="evidence" value="ECO:0007669"/>
    <property type="project" value="TreeGrafter"/>
</dbReference>
<dbReference type="SUPFAM" id="SSF53335">
    <property type="entry name" value="S-adenosyl-L-methionine-dependent methyltransferases"/>
    <property type="match status" value="1"/>
</dbReference>
<dbReference type="RefSeq" id="WP_106374607.1">
    <property type="nucleotide sequence ID" value="NZ_PVTK01000004.1"/>
</dbReference>
<feature type="binding site" evidence="6">
    <location>
        <begin position="138"/>
        <end position="139"/>
    </location>
    <ligand>
        <name>S-adenosyl-L-methionine</name>
        <dbReference type="ChEBI" id="CHEBI:59789"/>
    </ligand>
</feature>
<evidence type="ECO:0000256" key="5">
    <source>
        <dbReference type="ARBA" id="ARBA00022691"/>
    </source>
</evidence>
<keyword evidence="1 6" id="KW-0963">Cytoplasm</keyword>
<accession>A0A2T0V3K8</accession>
<dbReference type="AlphaFoldDB" id="A0A2T0V3K8"/>
<dbReference type="CDD" id="cd02440">
    <property type="entry name" value="AdoMet_MTases"/>
    <property type="match status" value="1"/>
</dbReference>
<dbReference type="EC" id="2.1.1.170" evidence="6"/>
<dbReference type="HAMAP" id="MF_00074">
    <property type="entry name" value="16SrRNA_methyltr_G"/>
    <property type="match status" value="1"/>
</dbReference>
<evidence type="ECO:0000256" key="2">
    <source>
        <dbReference type="ARBA" id="ARBA00022552"/>
    </source>
</evidence>
<dbReference type="PIRSF" id="PIRSF003078">
    <property type="entry name" value="GidB"/>
    <property type="match status" value="1"/>
</dbReference>
<organism evidence="7 8">
    <name type="scientific">Vreelandella songnenensis</name>
    <dbReference type="NCBI Taxonomy" id="1176243"/>
    <lineage>
        <taxon>Bacteria</taxon>
        <taxon>Pseudomonadati</taxon>
        <taxon>Pseudomonadota</taxon>
        <taxon>Gammaproteobacteria</taxon>
        <taxon>Oceanospirillales</taxon>
        <taxon>Halomonadaceae</taxon>
        <taxon>Vreelandella</taxon>
    </lineage>
</organism>
<dbReference type="NCBIfam" id="TIGR00138">
    <property type="entry name" value="rsmG_gidB"/>
    <property type="match status" value="1"/>
</dbReference>
<feature type="binding site" evidence="6">
    <location>
        <position position="92"/>
    </location>
    <ligand>
        <name>S-adenosyl-L-methionine</name>
        <dbReference type="ChEBI" id="CHEBI:59789"/>
    </ligand>
</feature>
<comment type="catalytic activity">
    <reaction evidence="6">
        <text>guanosine(527) in 16S rRNA + S-adenosyl-L-methionine = N(7)-methylguanosine(527) in 16S rRNA + S-adenosyl-L-homocysteine</text>
        <dbReference type="Rhea" id="RHEA:42732"/>
        <dbReference type="Rhea" id="RHEA-COMP:10209"/>
        <dbReference type="Rhea" id="RHEA-COMP:10210"/>
        <dbReference type="ChEBI" id="CHEBI:57856"/>
        <dbReference type="ChEBI" id="CHEBI:59789"/>
        <dbReference type="ChEBI" id="CHEBI:74269"/>
        <dbReference type="ChEBI" id="CHEBI:74480"/>
        <dbReference type="EC" id="2.1.1.170"/>
    </reaction>
</comment>
<dbReference type="PANTHER" id="PTHR31760">
    <property type="entry name" value="S-ADENOSYL-L-METHIONINE-DEPENDENT METHYLTRANSFERASES SUPERFAMILY PROTEIN"/>
    <property type="match status" value="1"/>
</dbReference>
<comment type="subcellular location">
    <subcellularLocation>
        <location evidence="6">Cytoplasm</location>
    </subcellularLocation>
</comment>
<dbReference type="Gene3D" id="3.40.50.150">
    <property type="entry name" value="Vaccinia Virus protein VP39"/>
    <property type="match status" value="1"/>
</dbReference>
<keyword evidence="5 6" id="KW-0949">S-adenosyl-L-methionine</keyword>
<keyword evidence="3 6" id="KW-0489">Methyltransferase</keyword>
<comment type="caution">
    <text evidence="6">Lacks conserved residue(s) required for the propagation of feature annotation.</text>
</comment>
<reference evidence="7 8" key="1">
    <citation type="submission" date="2018-03" db="EMBL/GenBank/DDBJ databases">
        <title>Genomic Encyclopedia of Type Strains, Phase III (KMG-III): the genomes of soil and plant-associated and newly described type strains.</title>
        <authorList>
            <person name="Whitman W."/>
        </authorList>
    </citation>
    <scope>NUCLEOTIDE SEQUENCE [LARGE SCALE GENOMIC DNA]</scope>
    <source>
        <strain evidence="7 8">CGMCC 1.12152</strain>
    </source>
</reference>
<protein>
    <recommendedName>
        <fullName evidence="6">Ribosomal RNA small subunit methyltransferase G</fullName>
        <ecNumber evidence="6">2.1.1.170</ecNumber>
    </recommendedName>
    <alternativeName>
        <fullName evidence="6">16S rRNA 7-methylguanosine methyltransferase</fullName>
        <shortName evidence="6">16S rRNA m7G methyltransferase</shortName>
    </alternativeName>
</protein>
<proteinExistence type="inferred from homology"/>
<evidence type="ECO:0000256" key="4">
    <source>
        <dbReference type="ARBA" id="ARBA00022679"/>
    </source>
</evidence>
<dbReference type="PANTHER" id="PTHR31760:SF0">
    <property type="entry name" value="S-ADENOSYL-L-METHIONINE-DEPENDENT METHYLTRANSFERASES SUPERFAMILY PROTEIN"/>
    <property type="match status" value="1"/>
</dbReference>
<dbReference type="OrthoDB" id="9808773at2"/>
<evidence type="ECO:0000313" key="7">
    <source>
        <dbReference type="EMBL" id="PRY64766.1"/>
    </source>
</evidence>
<keyword evidence="8" id="KW-1185">Reference proteome</keyword>
<comment type="similarity">
    <text evidence="6">Belongs to the methyltransferase superfamily. RNA methyltransferase RsmG family.</text>
</comment>
<comment type="caution">
    <text evidence="7">The sequence shown here is derived from an EMBL/GenBank/DDBJ whole genome shotgun (WGS) entry which is preliminary data.</text>
</comment>
<dbReference type="EMBL" id="PVTK01000004">
    <property type="protein sequence ID" value="PRY64766.1"/>
    <property type="molecule type" value="Genomic_DNA"/>
</dbReference>
<dbReference type="Pfam" id="PF02527">
    <property type="entry name" value="GidB"/>
    <property type="match status" value="1"/>
</dbReference>
<evidence type="ECO:0000313" key="8">
    <source>
        <dbReference type="Proteomes" id="UP000237647"/>
    </source>
</evidence>
<evidence type="ECO:0000256" key="6">
    <source>
        <dbReference type="HAMAP-Rule" id="MF_00074"/>
    </source>
</evidence>
<sequence>MSGFNTLLASLPPSVSKRLEEGLDQLGLEVSAHQREQLLGFVALLHKWNKAYNLTAVRDIDDMVARHVLDSASVAPHVTGPRLLDVGAGPGLPGIVLAILNPALAVTLVDSNGKKVRFQRQAVMELGLSNVTPSQARVETFSEAPFDQVISRAFASLVDFVTLTRELPRPGGQWLAMKGPGADDELRQLPGGVTLKARHPLKVPFETAERQLLILTVDSEPQEGVE</sequence>
<gene>
    <name evidence="6" type="primary">rsmG</name>
    <name evidence="7" type="ORF">B0H98_10470</name>
</gene>
<dbReference type="InterPro" id="IPR003682">
    <property type="entry name" value="rRNA_ssu_MeTfrase_G"/>
</dbReference>
<comment type="function">
    <text evidence="6">Specifically methylates the N7 position of guanine in position 527 of 16S rRNA.</text>
</comment>
<evidence type="ECO:0000256" key="3">
    <source>
        <dbReference type="ARBA" id="ARBA00022603"/>
    </source>
</evidence>